<dbReference type="Gene3D" id="3.30.1310.10">
    <property type="entry name" value="Nucleoid-associated protein YbaB-like domain"/>
    <property type="match status" value="1"/>
</dbReference>
<organism evidence="2 3">
    <name type="scientific">Actinophytocola gossypii</name>
    <dbReference type="NCBI Taxonomy" id="2812003"/>
    <lineage>
        <taxon>Bacteria</taxon>
        <taxon>Bacillati</taxon>
        <taxon>Actinomycetota</taxon>
        <taxon>Actinomycetes</taxon>
        <taxon>Pseudonocardiales</taxon>
        <taxon>Pseudonocardiaceae</taxon>
    </lineage>
</organism>
<feature type="region of interest" description="Disordered" evidence="1">
    <location>
        <begin position="89"/>
        <end position="120"/>
    </location>
</feature>
<gene>
    <name evidence="2" type="ORF">JT362_06890</name>
</gene>
<dbReference type="Proteomes" id="UP001156441">
    <property type="component" value="Unassembled WGS sequence"/>
</dbReference>
<reference evidence="2 3" key="1">
    <citation type="submission" date="2021-02" db="EMBL/GenBank/DDBJ databases">
        <title>Actinophytocola xerophila sp. nov., isolated from soil of cotton cropping field.</title>
        <authorList>
            <person name="Huang R."/>
            <person name="Chen X."/>
            <person name="Ge X."/>
            <person name="Liu W."/>
        </authorList>
    </citation>
    <scope>NUCLEOTIDE SEQUENCE [LARGE SCALE GENOMIC DNA]</scope>
    <source>
        <strain evidence="2 3">S1-96</strain>
    </source>
</reference>
<accession>A0ABT2J4X7</accession>
<dbReference type="Pfam" id="PF02575">
    <property type="entry name" value="YbaB_DNA_bd"/>
    <property type="match status" value="1"/>
</dbReference>
<protein>
    <submittedName>
        <fullName evidence="2">YbaB/EbfC family nucleoid-associated protein</fullName>
    </submittedName>
</protein>
<proteinExistence type="predicted"/>
<keyword evidence="3" id="KW-1185">Reference proteome</keyword>
<dbReference type="InterPro" id="IPR036894">
    <property type="entry name" value="YbaB-like_sf"/>
</dbReference>
<evidence type="ECO:0000313" key="3">
    <source>
        <dbReference type="Proteomes" id="UP001156441"/>
    </source>
</evidence>
<comment type="caution">
    <text evidence="2">The sequence shown here is derived from an EMBL/GenBank/DDBJ whole genome shotgun (WGS) entry which is preliminary data.</text>
</comment>
<dbReference type="SUPFAM" id="SSF82607">
    <property type="entry name" value="YbaB-like"/>
    <property type="match status" value="1"/>
</dbReference>
<dbReference type="RefSeq" id="WP_260190176.1">
    <property type="nucleotide sequence ID" value="NZ_JAFFZE010000006.1"/>
</dbReference>
<dbReference type="InterPro" id="IPR004401">
    <property type="entry name" value="YbaB/EbfC"/>
</dbReference>
<sequence>MTGDEQVFLDAAERLRGAAERAGTTPFDYLRNGFSGRSADGSVTVWVDALGRVRDTTIRQGTLLEGDEQRVAAAFTEAAKAAAEAARDLLTPEGPHPDHPAEQTTDDVMVKGVFDPRSSW</sequence>
<evidence type="ECO:0000256" key="1">
    <source>
        <dbReference type="SAM" id="MobiDB-lite"/>
    </source>
</evidence>
<dbReference type="EMBL" id="JAFFZE010000006">
    <property type="protein sequence ID" value="MCT2582843.1"/>
    <property type="molecule type" value="Genomic_DNA"/>
</dbReference>
<evidence type="ECO:0000313" key="2">
    <source>
        <dbReference type="EMBL" id="MCT2582843.1"/>
    </source>
</evidence>
<name>A0ABT2J4X7_9PSEU</name>